<evidence type="ECO:0000259" key="3">
    <source>
        <dbReference type="Pfam" id="PF01068"/>
    </source>
</evidence>
<reference evidence="4 5" key="1">
    <citation type="journal article" date="2010" name="ChemBioChem">
        <title>Cloning and characterization of the biosynthetic gene cluster of 16-membered macrolide antibiotic FD-891: involvement of a dual functional cytochrome P450 monooxygenase catalyzing epoxidation and hydroxylation.</title>
        <authorList>
            <person name="Kudo F."/>
            <person name="Motegi A."/>
            <person name="Mizoue K."/>
            <person name="Eguchi T."/>
        </authorList>
    </citation>
    <scope>NUCLEOTIDE SEQUENCE [LARGE SCALE GENOMIC DNA]</scope>
    <source>
        <strain evidence="4 5">A-8890</strain>
    </source>
</reference>
<organism evidence="4 5">
    <name type="scientific">Streptomyces graminofaciens</name>
    <dbReference type="NCBI Taxonomy" id="68212"/>
    <lineage>
        <taxon>Bacteria</taxon>
        <taxon>Bacillati</taxon>
        <taxon>Actinomycetota</taxon>
        <taxon>Actinomycetes</taxon>
        <taxon>Kitasatosporales</taxon>
        <taxon>Streptomycetaceae</taxon>
        <taxon>Streptomyces</taxon>
    </lineage>
</organism>
<name>A0ABN5W7J8_9ACTN</name>
<evidence type="ECO:0000313" key="5">
    <source>
        <dbReference type="Proteomes" id="UP001321542"/>
    </source>
</evidence>
<sequence>MALIPPVAPMLAEARRVLPPEGALPGGLVAEQKADGFRALVFARPGSVLIQSRRGSDLTPAFPDIAAAALALGEVLILDGELVVPHRGRLDFPELQRRARRRGRSAAEVAALHPAYLIVFDVLEAAGTERLARPYRERRALLEDLFARDVLGAPFTLCPNTTDRGTARWATLAGGNWSDYLAARRAAP</sequence>
<evidence type="ECO:0000313" key="4">
    <source>
        <dbReference type="EMBL" id="BBC39107.1"/>
    </source>
</evidence>
<feature type="domain" description="ATP-dependent DNA ligase family profile" evidence="3">
    <location>
        <begin position="25"/>
        <end position="147"/>
    </location>
</feature>
<protein>
    <recommendedName>
        <fullName evidence="3">ATP-dependent DNA ligase family profile domain-containing protein</fullName>
    </recommendedName>
</protein>
<comment type="similarity">
    <text evidence="1">Belongs to the ATP-dependent DNA ligase family.</text>
</comment>
<dbReference type="PANTHER" id="PTHR45674">
    <property type="entry name" value="DNA LIGASE 1/3 FAMILY MEMBER"/>
    <property type="match status" value="1"/>
</dbReference>
<keyword evidence="5" id="KW-1185">Reference proteome</keyword>
<reference evidence="4 5" key="2">
    <citation type="journal article" date="2023" name="ChemBioChem">
        <title>Acyltransferase Domain Exchange between Two Independent Type I Polyketide Synthases in the Same Producer Strain of Macrolide Antibiotics.</title>
        <authorList>
            <person name="Kudo F."/>
            <person name="Kishikawa K."/>
            <person name="Tsuboi K."/>
            <person name="Kido T."/>
            <person name="Usui T."/>
            <person name="Hashimoto J."/>
            <person name="Shin-Ya K."/>
            <person name="Miyanaga A."/>
            <person name="Eguchi T."/>
        </authorList>
    </citation>
    <scope>NUCLEOTIDE SEQUENCE [LARGE SCALE GENOMIC DNA]</scope>
    <source>
        <strain evidence="4 5">A-8890</strain>
    </source>
</reference>
<dbReference type="PANTHER" id="PTHR45674:SF4">
    <property type="entry name" value="DNA LIGASE 1"/>
    <property type="match status" value="1"/>
</dbReference>
<dbReference type="PROSITE" id="PS00697">
    <property type="entry name" value="DNA_LIGASE_A1"/>
    <property type="match status" value="1"/>
</dbReference>
<evidence type="ECO:0000256" key="2">
    <source>
        <dbReference type="ARBA" id="ARBA00022598"/>
    </source>
</evidence>
<accession>A0ABN5W7J8</accession>
<dbReference type="Gene3D" id="3.30.470.30">
    <property type="entry name" value="DNA ligase/mRNA capping enzyme"/>
    <property type="match status" value="1"/>
</dbReference>
<gene>
    <name evidence="4" type="ORF">SGFS_104010</name>
</gene>
<evidence type="ECO:0000256" key="1">
    <source>
        <dbReference type="ARBA" id="ARBA00007572"/>
    </source>
</evidence>
<dbReference type="InterPro" id="IPR016059">
    <property type="entry name" value="DNA_ligase_ATP-dep_CS"/>
</dbReference>
<dbReference type="EMBL" id="AP018448">
    <property type="protein sequence ID" value="BBC39107.1"/>
    <property type="molecule type" value="Genomic_DNA"/>
</dbReference>
<dbReference type="InterPro" id="IPR012310">
    <property type="entry name" value="DNA_ligase_ATP-dep_cent"/>
</dbReference>
<dbReference type="InterPro" id="IPR050191">
    <property type="entry name" value="ATP-dep_DNA_ligase"/>
</dbReference>
<proteinExistence type="inferred from homology"/>
<dbReference type="Proteomes" id="UP001321542">
    <property type="component" value="Chromosome"/>
</dbReference>
<dbReference type="SUPFAM" id="SSF56091">
    <property type="entry name" value="DNA ligase/mRNA capping enzyme, catalytic domain"/>
    <property type="match status" value="1"/>
</dbReference>
<dbReference type="Pfam" id="PF01068">
    <property type="entry name" value="DNA_ligase_A_M"/>
    <property type="match status" value="1"/>
</dbReference>
<keyword evidence="2" id="KW-0436">Ligase</keyword>